<comment type="subcellular location">
    <subcellularLocation>
        <location evidence="1">Cell membrane</location>
        <topology evidence="1">Multi-pass membrane protein</topology>
    </subcellularLocation>
</comment>
<reference evidence="7" key="1">
    <citation type="submission" date="2018-05" db="EMBL/GenBank/DDBJ databases">
        <authorList>
            <person name="Lanie J.A."/>
            <person name="Ng W.-L."/>
            <person name="Kazmierczak K.M."/>
            <person name="Andrzejewski T.M."/>
            <person name="Davidsen T.M."/>
            <person name="Wayne K.J."/>
            <person name="Tettelin H."/>
            <person name="Glass J.I."/>
            <person name="Rusch D."/>
            <person name="Podicherti R."/>
            <person name="Tsui H.-C.T."/>
            <person name="Winkler M.E."/>
        </authorList>
    </citation>
    <scope>NUCLEOTIDE SEQUENCE</scope>
</reference>
<name>A0A382VEN2_9ZZZZ</name>
<keyword evidence="3 6" id="KW-0812">Transmembrane</keyword>
<dbReference type="InterPro" id="IPR017039">
    <property type="entry name" value="Virul_fac_BrkB"/>
</dbReference>
<protein>
    <submittedName>
        <fullName evidence="7">Uncharacterized protein</fullName>
    </submittedName>
</protein>
<evidence type="ECO:0000313" key="7">
    <source>
        <dbReference type="EMBL" id="SVD44963.1"/>
    </source>
</evidence>
<feature type="transmembrane region" description="Helical" evidence="6">
    <location>
        <begin position="203"/>
        <end position="221"/>
    </location>
</feature>
<dbReference type="PIRSF" id="PIRSF035875">
    <property type="entry name" value="RNase_BN"/>
    <property type="match status" value="1"/>
</dbReference>
<dbReference type="Pfam" id="PF03631">
    <property type="entry name" value="Virul_fac_BrkB"/>
    <property type="match status" value="1"/>
</dbReference>
<dbReference type="PANTHER" id="PTHR30213">
    <property type="entry name" value="INNER MEMBRANE PROTEIN YHJD"/>
    <property type="match status" value="1"/>
</dbReference>
<dbReference type="EMBL" id="UINC01151389">
    <property type="protein sequence ID" value="SVD44963.1"/>
    <property type="molecule type" value="Genomic_DNA"/>
</dbReference>
<organism evidence="7">
    <name type="scientific">marine metagenome</name>
    <dbReference type="NCBI Taxonomy" id="408172"/>
    <lineage>
        <taxon>unclassified sequences</taxon>
        <taxon>metagenomes</taxon>
        <taxon>ecological metagenomes</taxon>
    </lineage>
</organism>
<keyword evidence="4 6" id="KW-1133">Transmembrane helix</keyword>
<keyword evidence="2" id="KW-1003">Cell membrane</keyword>
<accession>A0A382VEN2</accession>
<evidence type="ECO:0000256" key="1">
    <source>
        <dbReference type="ARBA" id="ARBA00004651"/>
    </source>
</evidence>
<dbReference type="PANTHER" id="PTHR30213:SF0">
    <property type="entry name" value="UPF0761 MEMBRANE PROTEIN YIHY"/>
    <property type="match status" value="1"/>
</dbReference>
<evidence type="ECO:0000256" key="4">
    <source>
        <dbReference type="ARBA" id="ARBA00022989"/>
    </source>
</evidence>
<dbReference type="GO" id="GO:0005886">
    <property type="term" value="C:plasma membrane"/>
    <property type="evidence" value="ECO:0007669"/>
    <property type="project" value="UniProtKB-SubCell"/>
</dbReference>
<keyword evidence="5 6" id="KW-0472">Membrane</keyword>
<feature type="transmembrane region" description="Helical" evidence="6">
    <location>
        <begin position="53"/>
        <end position="81"/>
    </location>
</feature>
<evidence type="ECO:0000256" key="5">
    <source>
        <dbReference type="ARBA" id="ARBA00023136"/>
    </source>
</evidence>
<evidence type="ECO:0000256" key="2">
    <source>
        <dbReference type="ARBA" id="ARBA00022475"/>
    </source>
</evidence>
<evidence type="ECO:0000256" key="3">
    <source>
        <dbReference type="ARBA" id="ARBA00022692"/>
    </source>
</evidence>
<proteinExistence type="predicted"/>
<sequence>MQISFPTRVKRRIAIITHRAGNSPLVDNFVCALGWRVFKELGDDDATYLSASVAYYSVFSIFPLLLGLLAISGTVFTSIALQEQFLDYVTENLPGSREFVSDNIEELVRFRGALGIGAILGLLWSGSSAFGAISRAINRAWDIDKNRPFYLAKPLHIIMALGVGVLFLLSSFANVAVELILHRGLDLGLPSQSFLFGFELGDLMLKAMTLVITFAVFLLLYR</sequence>
<evidence type="ECO:0000256" key="6">
    <source>
        <dbReference type="SAM" id="Phobius"/>
    </source>
</evidence>
<dbReference type="AlphaFoldDB" id="A0A382VEN2"/>
<feature type="non-terminal residue" evidence="7">
    <location>
        <position position="222"/>
    </location>
</feature>
<gene>
    <name evidence="7" type="ORF">METZ01_LOCUS397817</name>
</gene>
<feature type="transmembrane region" description="Helical" evidence="6">
    <location>
        <begin position="155"/>
        <end position="177"/>
    </location>
</feature>
<feature type="transmembrane region" description="Helical" evidence="6">
    <location>
        <begin position="113"/>
        <end position="134"/>
    </location>
</feature>